<name>A0AAV2Z6A1_9STRA</name>
<comment type="caution">
    <text evidence="1">The sequence shown here is derived from an EMBL/GenBank/DDBJ whole genome shotgun (WGS) entry which is preliminary data.</text>
</comment>
<proteinExistence type="predicted"/>
<evidence type="ECO:0000313" key="2">
    <source>
        <dbReference type="Proteomes" id="UP001146120"/>
    </source>
</evidence>
<dbReference type="EMBL" id="DAKRPA010000049">
    <property type="protein sequence ID" value="DBA01350.1"/>
    <property type="molecule type" value="Genomic_DNA"/>
</dbReference>
<feature type="non-terminal residue" evidence="1">
    <location>
        <position position="1"/>
    </location>
</feature>
<dbReference type="AlphaFoldDB" id="A0AAV2Z6A1"/>
<dbReference type="Proteomes" id="UP001146120">
    <property type="component" value="Unassembled WGS sequence"/>
</dbReference>
<accession>A0AAV2Z6A1</accession>
<keyword evidence="2" id="KW-1185">Reference proteome</keyword>
<protein>
    <submittedName>
        <fullName evidence="1">Uncharacterized protein</fullName>
    </submittedName>
</protein>
<sequence length="94" mass="10671">IVESIRFAELHLARKQSQPAPKRSLEKPKEVEVLLGGAGCSPHTCKLPMYSTDMHWRGVTLVRYPPDVLTFIATYVKNFPSFFVDELRGALKKQ</sequence>
<reference evidence="1" key="1">
    <citation type="submission" date="2022-11" db="EMBL/GenBank/DDBJ databases">
        <authorList>
            <person name="Morgan W.R."/>
            <person name="Tartar A."/>
        </authorList>
    </citation>
    <scope>NUCLEOTIDE SEQUENCE</scope>
    <source>
        <strain evidence="1">ARSEF 373</strain>
    </source>
</reference>
<reference evidence="1" key="2">
    <citation type="journal article" date="2023" name="Microbiol Resour">
        <title>Decontamination and Annotation of the Draft Genome Sequence of the Oomycete Lagenidium giganteum ARSEF 373.</title>
        <authorList>
            <person name="Morgan W.R."/>
            <person name="Tartar A."/>
        </authorList>
    </citation>
    <scope>NUCLEOTIDE SEQUENCE</scope>
    <source>
        <strain evidence="1">ARSEF 373</strain>
    </source>
</reference>
<organism evidence="1 2">
    <name type="scientific">Lagenidium giganteum</name>
    <dbReference type="NCBI Taxonomy" id="4803"/>
    <lineage>
        <taxon>Eukaryota</taxon>
        <taxon>Sar</taxon>
        <taxon>Stramenopiles</taxon>
        <taxon>Oomycota</taxon>
        <taxon>Peronosporomycetes</taxon>
        <taxon>Pythiales</taxon>
        <taxon>Pythiaceae</taxon>
    </lineage>
</organism>
<gene>
    <name evidence="1" type="ORF">N0F65_001589</name>
</gene>
<evidence type="ECO:0000313" key="1">
    <source>
        <dbReference type="EMBL" id="DBA01350.1"/>
    </source>
</evidence>